<feature type="binding site" evidence="9">
    <location>
        <begin position="324"/>
        <end position="326"/>
    </location>
    <ligand>
        <name>GTP</name>
        <dbReference type="ChEBI" id="CHEBI:37565"/>
    </ligand>
</feature>
<dbReference type="Proteomes" id="UP000297638">
    <property type="component" value="Unassembled WGS sequence"/>
</dbReference>
<dbReference type="GO" id="GO:0005737">
    <property type="term" value="C:cytoplasm"/>
    <property type="evidence" value="ECO:0007669"/>
    <property type="project" value="UniProtKB-SubCell"/>
</dbReference>
<dbReference type="InterPro" id="IPR015349">
    <property type="entry name" value="OCT_dom"/>
</dbReference>
<dbReference type="Gene3D" id="2.70.210.12">
    <property type="entry name" value="GTP1/OBG domain"/>
    <property type="match status" value="1"/>
</dbReference>
<dbReference type="PRINTS" id="PR00326">
    <property type="entry name" value="GTP1OBG"/>
</dbReference>
<feature type="binding site" evidence="9">
    <location>
        <begin position="166"/>
        <end position="173"/>
    </location>
    <ligand>
        <name>GTP</name>
        <dbReference type="ChEBI" id="CHEBI:37565"/>
    </ligand>
</feature>
<dbReference type="Pfam" id="PF01926">
    <property type="entry name" value="MMR_HSR1"/>
    <property type="match status" value="1"/>
</dbReference>
<evidence type="ECO:0000259" key="11">
    <source>
        <dbReference type="PROSITE" id="PS51710"/>
    </source>
</evidence>
<dbReference type="InterPro" id="IPR006073">
    <property type="entry name" value="GTP-bd"/>
</dbReference>
<dbReference type="GeneID" id="303185403"/>
<name>A0A2N7S3Q9_9MICC</name>
<comment type="function">
    <text evidence="9">An essential GTPase which binds GTP, GDP and possibly (p)ppGpp with moderate affinity, with high nucleotide exchange rates and a fairly low GTP hydrolysis rate. Plays a role in control of the cell cycle, stress response, ribosome biogenesis and in those bacteria that undergo differentiation, in morphogenesis control.</text>
</comment>
<keyword evidence="6 9" id="KW-0378">Hydrolase</keyword>
<evidence type="ECO:0000256" key="6">
    <source>
        <dbReference type="ARBA" id="ARBA00022801"/>
    </source>
</evidence>
<evidence type="ECO:0000256" key="2">
    <source>
        <dbReference type="ARBA" id="ARBA00007699"/>
    </source>
</evidence>
<dbReference type="InterPro" id="IPR006169">
    <property type="entry name" value="GTP1_OBG_dom"/>
</dbReference>
<reference evidence="15 17" key="2">
    <citation type="submission" date="2019-03" db="EMBL/GenBank/DDBJ databases">
        <title>Glutamicibacter sp. LJH19 genome.</title>
        <authorList>
            <person name="Sinai Borker S."/>
            <person name="Kumar R."/>
        </authorList>
    </citation>
    <scope>NUCLEOTIDE SEQUENCE [LARGE SCALE GENOMIC DNA]</scope>
    <source>
        <strain evidence="15 17">LJH19</strain>
    </source>
</reference>
<proteinExistence type="inferred from homology"/>
<dbReference type="Pfam" id="PF01018">
    <property type="entry name" value="GTP1_OBG"/>
    <property type="match status" value="1"/>
</dbReference>
<evidence type="ECO:0000256" key="9">
    <source>
        <dbReference type="HAMAP-Rule" id="MF_01454"/>
    </source>
</evidence>
<dbReference type="EMBL" id="SPDS01000001">
    <property type="protein sequence ID" value="TFH57023.1"/>
    <property type="molecule type" value="Genomic_DNA"/>
</dbReference>
<keyword evidence="3 9" id="KW-0963">Cytoplasm</keyword>
<dbReference type="SUPFAM" id="SSF52540">
    <property type="entry name" value="P-loop containing nucleoside triphosphate hydrolases"/>
    <property type="match status" value="1"/>
</dbReference>
<comment type="subcellular location">
    <subcellularLocation>
        <location evidence="9">Cytoplasm</location>
    </subcellularLocation>
</comment>
<evidence type="ECO:0000259" key="12">
    <source>
        <dbReference type="PROSITE" id="PS51881"/>
    </source>
</evidence>
<dbReference type="SUPFAM" id="SSF82051">
    <property type="entry name" value="Obg GTP-binding protein N-terminal domain"/>
    <property type="match status" value="1"/>
</dbReference>
<feature type="binding site" evidence="9">
    <location>
        <begin position="191"/>
        <end position="195"/>
    </location>
    <ligand>
        <name>GTP</name>
        <dbReference type="ChEBI" id="CHEBI:37565"/>
    </ligand>
</feature>
<feature type="binding site" evidence="9">
    <location>
        <begin position="295"/>
        <end position="298"/>
    </location>
    <ligand>
        <name>GTP</name>
        <dbReference type="ChEBI" id="CHEBI:37565"/>
    </ligand>
</feature>
<dbReference type="OMA" id="VVFDWEP"/>
<dbReference type="InterPro" id="IPR031167">
    <property type="entry name" value="G_OBG"/>
</dbReference>
<evidence type="ECO:0000313" key="15">
    <source>
        <dbReference type="EMBL" id="TFH57023.1"/>
    </source>
</evidence>
<dbReference type="Gene3D" id="3.40.50.300">
    <property type="entry name" value="P-loop containing nucleotide triphosphate hydrolases"/>
    <property type="match status" value="1"/>
</dbReference>
<feature type="domain" description="OBG-type G" evidence="11">
    <location>
        <begin position="160"/>
        <end position="343"/>
    </location>
</feature>
<feature type="binding site" evidence="9">
    <location>
        <position position="193"/>
    </location>
    <ligand>
        <name>Mg(2+)</name>
        <dbReference type="ChEBI" id="CHEBI:18420"/>
    </ligand>
</feature>
<feature type="compositionally biased region" description="Basic and acidic residues" evidence="10">
    <location>
        <begin position="511"/>
        <end position="529"/>
    </location>
</feature>
<dbReference type="PANTHER" id="PTHR11702">
    <property type="entry name" value="DEVELOPMENTALLY REGULATED GTP-BINDING PROTEIN-RELATED"/>
    <property type="match status" value="1"/>
</dbReference>
<evidence type="ECO:0000313" key="17">
    <source>
        <dbReference type="Proteomes" id="UP000297638"/>
    </source>
</evidence>
<dbReference type="PROSITE" id="PS51881">
    <property type="entry name" value="OCT"/>
    <property type="match status" value="1"/>
</dbReference>
<accession>A0A2N7S3Q9</accession>
<dbReference type="CDD" id="cd01898">
    <property type="entry name" value="Obg"/>
    <property type="match status" value="1"/>
</dbReference>
<feature type="region of interest" description="Disordered" evidence="10">
    <location>
        <begin position="467"/>
        <end position="529"/>
    </location>
</feature>
<dbReference type="GO" id="GO:0042254">
    <property type="term" value="P:ribosome biogenesis"/>
    <property type="evidence" value="ECO:0007669"/>
    <property type="project" value="UniProtKB-UniRule"/>
</dbReference>
<dbReference type="NCBIfam" id="NF008955">
    <property type="entry name" value="PRK12297.1"/>
    <property type="match status" value="1"/>
</dbReference>
<keyword evidence="4 9" id="KW-0479">Metal-binding</keyword>
<dbReference type="RefSeq" id="WP_013349161.1">
    <property type="nucleotide sequence ID" value="NZ_JABUYH010000001.1"/>
</dbReference>
<evidence type="ECO:0000313" key="16">
    <source>
        <dbReference type="Proteomes" id="UP000235739"/>
    </source>
</evidence>
<keyword evidence="7 9" id="KW-0460">Magnesium</keyword>
<dbReference type="AlphaFoldDB" id="A0A2N7S3Q9"/>
<dbReference type="InterPro" id="IPR027417">
    <property type="entry name" value="P-loop_NTPase"/>
</dbReference>
<dbReference type="NCBIfam" id="NF008954">
    <property type="entry name" value="PRK12296.1"/>
    <property type="match status" value="1"/>
</dbReference>
<keyword evidence="8 9" id="KW-0342">GTP-binding</keyword>
<reference evidence="14 16" key="1">
    <citation type="journal article" date="2017" name="Elife">
        <title>Extensive horizontal gene transfer in cheese-associated bacteria.</title>
        <authorList>
            <person name="Bonham K.S."/>
            <person name="Wolfe B.E."/>
            <person name="Dutton R.J."/>
        </authorList>
    </citation>
    <scope>NUCLEOTIDE SEQUENCE [LARGE SCALE GENOMIC DNA]</scope>
    <source>
        <strain evidence="14 16">JB182</strain>
    </source>
</reference>
<feature type="binding site" evidence="9">
    <location>
        <position position="173"/>
    </location>
    <ligand>
        <name>Mg(2+)</name>
        <dbReference type="ChEBI" id="CHEBI:18420"/>
    </ligand>
</feature>
<dbReference type="PANTHER" id="PTHR11702:SF31">
    <property type="entry name" value="MITOCHONDRIAL RIBOSOME-ASSOCIATED GTPASE 2"/>
    <property type="match status" value="1"/>
</dbReference>
<dbReference type="NCBIfam" id="TIGR03595">
    <property type="entry name" value="Obg_CgtA_exten"/>
    <property type="match status" value="1"/>
</dbReference>
<comment type="subunit">
    <text evidence="9">Monomer.</text>
</comment>
<feature type="compositionally biased region" description="Basic and acidic residues" evidence="10">
    <location>
        <begin position="467"/>
        <end position="504"/>
    </location>
</feature>
<dbReference type="NCBIfam" id="TIGR02729">
    <property type="entry name" value="Obg_CgtA"/>
    <property type="match status" value="1"/>
</dbReference>
<dbReference type="FunFam" id="2.70.210.12:FF:000001">
    <property type="entry name" value="GTPase Obg"/>
    <property type="match status" value="1"/>
</dbReference>
<comment type="caution">
    <text evidence="14">The sequence shown here is derived from an EMBL/GenBank/DDBJ whole genome shotgun (WGS) entry which is preliminary data.</text>
</comment>
<organism evidence="14 16">
    <name type="scientific">Glutamicibacter arilaitensis</name>
    <dbReference type="NCBI Taxonomy" id="256701"/>
    <lineage>
        <taxon>Bacteria</taxon>
        <taxon>Bacillati</taxon>
        <taxon>Actinomycetota</taxon>
        <taxon>Actinomycetes</taxon>
        <taxon>Micrococcales</taxon>
        <taxon>Micrococcaceae</taxon>
        <taxon>Glutamicibacter</taxon>
    </lineage>
</organism>
<evidence type="ECO:0000256" key="5">
    <source>
        <dbReference type="ARBA" id="ARBA00022741"/>
    </source>
</evidence>
<feature type="domain" description="OCT" evidence="12">
    <location>
        <begin position="363"/>
        <end position="448"/>
    </location>
</feature>
<dbReference type="Pfam" id="PF09269">
    <property type="entry name" value="DUF1967"/>
    <property type="match status" value="1"/>
</dbReference>
<dbReference type="InterPro" id="IPR036726">
    <property type="entry name" value="GTP1_OBG_dom_sf"/>
</dbReference>
<dbReference type="InterPro" id="IPR006074">
    <property type="entry name" value="GTP1-OBG_CS"/>
</dbReference>
<feature type="binding site" evidence="9">
    <location>
        <begin position="212"/>
        <end position="215"/>
    </location>
    <ligand>
        <name>GTP</name>
        <dbReference type="ChEBI" id="CHEBI:37565"/>
    </ligand>
</feature>
<dbReference type="GO" id="GO:0005525">
    <property type="term" value="F:GTP binding"/>
    <property type="evidence" value="ECO:0007669"/>
    <property type="project" value="UniProtKB-UniRule"/>
</dbReference>
<dbReference type="GO" id="GO:0003924">
    <property type="term" value="F:GTPase activity"/>
    <property type="evidence" value="ECO:0007669"/>
    <property type="project" value="UniProtKB-UniRule"/>
</dbReference>
<comment type="similarity">
    <text evidence="2 9">Belongs to the TRAFAC class OBG-HflX-like GTPase superfamily. OBG GTPase family.</text>
</comment>
<dbReference type="Gene3D" id="3.30.300.350">
    <property type="entry name" value="GTP-binding protein OBG, C-terminal domain"/>
    <property type="match status" value="1"/>
</dbReference>
<dbReference type="NCBIfam" id="NF008956">
    <property type="entry name" value="PRK12299.1"/>
    <property type="match status" value="1"/>
</dbReference>
<evidence type="ECO:0000259" key="13">
    <source>
        <dbReference type="PROSITE" id="PS51883"/>
    </source>
</evidence>
<dbReference type="InterPro" id="IPR045086">
    <property type="entry name" value="OBG_GTPase"/>
</dbReference>
<dbReference type="EMBL" id="PNQX01000001">
    <property type="protein sequence ID" value="PMQ20788.1"/>
    <property type="molecule type" value="Genomic_DNA"/>
</dbReference>
<dbReference type="InterPro" id="IPR036346">
    <property type="entry name" value="GTP-bd_prot_GTP1/OBG_C_sf"/>
</dbReference>
<dbReference type="SUPFAM" id="SSF102741">
    <property type="entry name" value="Obg GTP-binding protein C-terminal domain"/>
    <property type="match status" value="1"/>
</dbReference>
<dbReference type="InterPro" id="IPR014100">
    <property type="entry name" value="GTP-bd_Obg/CgtA"/>
</dbReference>
<evidence type="ECO:0000256" key="10">
    <source>
        <dbReference type="SAM" id="MobiDB-lite"/>
    </source>
</evidence>
<dbReference type="HAMAP" id="MF_01454">
    <property type="entry name" value="GTPase_Obg"/>
    <property type="match status" value="1"/>
</dbReference>
<feature type="domain" description="Obg" evidence="13">
    <location>
        <begin position="2"/>
        <end position="159"/>
    </location>
</feature>
<evidence type="ECO:0000256" key="1">
    <source>
        <dbReference type="ARBA" id="ARBA00001946"/>
    </source>
</evidence>
<comment type="cofactor">
    <cofactor evidence="1 9">
        <name>Mg(2+)</name>
        <dbReference type="ChEBI" id="CHEBI:18420"/>
    </cofactor>
</comment>
<dbReference type="GO" id="GO:0000287">
    <property type="term" value="F:magnesium ion binding"/>
    <property type="evidence" value="ECO:0007669"/>
    <property type="project" value="InterPro"/>
</dbReference>
<evidence type="ECO:0000313" key="14">
    <source>
        <dbReference type="EMBL" id="PMQ20788.1"/>
    </source>
</evidence>
<evidence type="ECO:0000256" key="4">
    <source>
        <dbReference type="ARBA" id="ARBA00022723"/>
    </source>
</evidence>
<dbReference type="Proteomes" id="UP000235739">
    <property type="component" value="Unassembled WGS sequence"/>
</dbReference>
<evidence type="ECO:0000256" key="3">
    <source>
        <dbReference type="ARBA" id="ARBA00022490"/>
    </source>
</evidence>
<gene>
    <name evidence="14" type="primary">obgE</name>
    <name evidence="14" type="synonym">cgtA</name>
    <name evidence="9 14" type="synonym">obg</name>
    <name evidence="14" type="synonym">yhbZ</name>
    <name evidence="14" type="ORF">CIK84_04150</name>
    <name evidence="15" type="ORF">EXY26_08490</name>
</gene>
<evidence type="ECO:0000256" key="8">
    <source>
        <dbReference type="ARBA" id="ARBA00023134"/>
    </source>
</evidence>
<evidence type="ECO:0000256" key="7">
    <source>
        <dbReference type="ARBA" id="ARBA00022842"/>
    </source>
</evidence>
<sequence>MAAFVDRVTLHVTAGNGGHGCVSIKREKFKPLGGPDGGNGGKGGDIILRVDPQVTTLLDFHHLPHRKAGNGEPGKGGLHPGKHGEDLILGVPAGTVIKTKDGDILGDLVKQGDEFIAAIGGMGGLGNASIASDKRKAPGFALLGIPGTSQDVVLELKSMADIALVGYPSAGKSSLIAAVSAARPKIADYPFTTLVPNLGVVEAGETRFTVADVPGLIPGASEGKGLGHEFLRHVERCAAIVHVLDCASLEADRDPISDLDIIEAELANYEADSTFAGTDGTIVPLIERPKLIALNKVDMPDGADMAEFVRPELEKRGYRVFEISALSRNGLRDLSFAMAELVEQARAEQVVEAPVVEVPVIRPRTSKRAEFTIRREEQNFEPMWRVIGEKPERWIMQTDFRNDEAVGYLADRLAKLGVENQLFKAGAKPGDAVIIGAEDNAVVFDWEPTMAAGAELLGGSRRGEDIRLEDRGDRKTREEKRAEHDERRAAKAAARQELEAERKAGIWTESVDSKYGRKTAEPKATQEEN</sequence>
<dbReference type="EC" id="3.6.5.-" evidence="9"/>
<protein>
    <recommendedName>
        <fullName evidence="9">GTPase Obg</fullName>
        <ecNumber evidence="9">3.6.5.-</ecNumber>
    </recommendedName>
    <alternativeName>
        <fullName evidence="9">GTP-binding protein Obg</fullName>
    </alternativeName>
</protein>
<dbReference type="PROSITE" id="PS51883">
    <property type="entry name" value="OBG"/>
    <property type="match status" value="1"/>
</dbReference>
<keyword evidence="5 9" id="KW-0547">Nucleotide-binding</keyword>
<dbReference type="PROSITE" id="PS00905">
    <property type="entry name" value="GTP1_OBG"/>
    <property type="match status" value="1"/>
</dbReference>
<dbReference type="PROSITE" id="PS51710">
    <property type="entry name" value="G_OBG"/>
    <property type="match status" value="1"/>
</dbReference>